<comment type="similarity">
    <text evidence="1 4">Belongs to the glycosyl hydrolase 53 family.</text>
</comment>
<keyword evidence="7" id="KW-1185">Reference proteome</keyword>
<evidence type="ECO:0000256" key="4">
    <source>
        <dbReference type="RuleBase" id="RU361192"/>
    </source>
</evidence>
<evidence type="ECO:0000313" key="6">
    <source>
        <dbReference type="EMBL" id="SMO50075.1"/>
    </source>
</evidence>
<dbReference type="EMBL" id="FXTP01000003">
    <property type="protein sequence ID" value="SMO50075.1"/>
    <property type="molecule type" value="Genomic_DNA"/>
</dbReference>
<proteinExistence type="inferred from homology"/>
<feature type="domain" description="Secretion system C-terminal sorting" evidence="5">
    <location>
        <begin position="637"/>
        <end position="712"/>
    </location>
</feature>
<evidence type="ECO:0000256" key="1">
    <source>
        <dbReference type="ARBA" id="ARBA00010687"/>
    </source>
</evidence>
<comment type="catalytic activity">
    <reaction evidence="4">
        <text>The enzyme specifically hydrolyzes (1-&gt;4)-beta-D-galactosidic linkages in type I arabinogalactans.</text>
        <dbReference type="EC" id="3.2.1.89"/>
    </reaction>
</comment>
<dbReference type="InterPro" id="IPR026444">
    <property type="entry name" value="Secre_tail"/>
</dbReference>
<keyword evidence="4" id="KW-0732">Signal</keyword>
<name>A0A521BSP1_9BACT</name>
<sequence length="716" mass="80634">MKDFLKIPVCLVCMFLLFANPGQAQNQDFYFGNDLSYVNQMEDCGADYKYQGQSTDPYQIFADQGTNLVRVRLWVNPSWWQAPLQQPEGVKPVYSNLEDVKETIRRARDNGMEVLLDFHYSDFWADPGRQQVPKHWVDIADDVEVLADSVYEYTSDVLTELDAEGLMPNLVQVGNENNSGMMFHIPEEDGFETAGRVPNSNNWSRHAQLFNAGIQAVRDVGETASIDPKIALHFAGLNGLQWWFGNIINNGVTDFDIIGFSYYYAWHDASIPELENIVAGLVEDYPNREVMVLETGYLWSDDMGGIIDEPSPNYLPVIPEKQLEYMTDYTRAVIRAGGSGVIFWEPAWVDTPCRTPWITGSSHTHVAFFTPGDYNFMDNGGGRWMNPEFYKNPEAPKATFKVDMSGQEVSEEGMYITGSFTVEEEGGDWQLLPMADERDGIYSYYTYINEADSGAYYFVNGNSWDARETVPETCATMWDTDRGYTMPGEDTLFDFKWGSCEAIYASGEVEVTFKVDMTDAGVDYSNGVYVTGTFTADEGGGNWSIIPMTEQQEGIFSYQTELEIGDSGAYYFLSGNDWNARETVPDACADMYDSDRGYNITEDDTVFSFKWGSCEAITVSNEHQGQLPRDFQLQQNYPNPFNPSTLISYQLAVNSTVELTVYDALGREVAGLVNGQRKAAGEHTAVFDASNLSSGLYIYRLQAGEFVETRKMMLVK</sequence>
<dbReference type="PANTHER" id="PTHR34983:SF2">
    <property type="entry name" value="ENDO-BETA-1,4-GALACTANASE"/>
    <property type="match status" value="1"/>
</dbReference>
<evidence type="ECO:0000259" key="5">
    <source>
        <dbReference type="Pfam" id="PF18962"/>
    </source>
</evidence>
<reference evidence="6 7" key="1">
    <citation type="submission" date="2017-05" db="EMBL/GenBank/DDBJ databases">
        <authorList>
            <person name="Varghese N."/>
            <person name="Submissions S."/>
        </authorList>
    </citation>
    <scope>NUCLEOTIDE SEQUENCE [LARGE SCALE GENOMIC DNA]</scope>
    <source>
        <strain evidence="6 7">DSM 21985</strain>
    </source>
</reference>
<dbReference type="Pfam" id="PF18962">
    <property type="entry name" value="Por_Secre_tail"/>
    <property type="match status" value="1"/>
</dbReference>
<protein>
    <recommendedName>
        <fullName evidence="4">Arabinogalactan endo-beta-1,4-galactanase</fullName>
        <ecNumber evidence="4">3.2.1.89</ecNumber>
    </recommendedName>
</protein>
<evidence type="ECO:0000256" key="3">
    <source>
        <dbReference type="ARBA" id="ARBA00023295"/>
    </source>
</evidence>
<keyword evidence="3 4" id="KW-0326">Glycosidase</keyword>
<dbReference type="OrthoDB" id="9768786at2"/>
<dbReference type="InterPro" id="IPR011683">
    <property type="entry name" value="Glyco_hydro_53"/>
</dbReference>
<dbReference type="Proteomes" id="UP000317557">
    <property type="component" value="Unassembled WGS sequence"/>
</dbReference>
<evidence type="ECO:0000313" key="7">
    <source>
        <dbReference type="Proteomes" id="UP000317557"/>
    </source>
</evidence>
<dbReference type="Pfam" id="PF07745">
    <property type="entry name" value="Glyco_hydro_53"/>
    <property type="match status" value="1"/>
</dbReference>
<dbReference type="AlphaFoldDB" id="A0A521BSP1"/>
<feature type="signal peptide" evidence="4">
    <location>
        <begin position="1"/>
        <end position="24"/>
    </location>
</feature>
<feature type="chain" id="PRO_5022258801" description="Arabinogalactan endo-beta-1,4-galactanase" evidence="4">
    <location>
        <begin position="25"/>
        <end position="716"/>
    </location>
</feature>
<dbReference type="GO" id="GO:0045490">
    <property type="term" value="P:pectin catabolic process"/>
    <property type="evidence" value="ECO:0007669"/>
    <property type="project" value="TreeGrafter"/>
</dbReference>
<gene>
    <name evidence="6" type="ORF">SAMN06265219_10344</name>
</gene>
<evidence type="ECO:0000256" key="2">
    <source>
        <dbReference type="ARBA" id="ARBA00022801"/>
    </source>
</evidence>
<dbReference type="EC" id="3.2.1.89" evidence="4"/>
<dbReference type="Gene3D" id="2.60.40.4070">
    <property type="match status" value="1"/>
</dbReference>
<dbReference type="Gene3D" id="3.20.20.80">
    <property type="entry name" value="Glycosidases"/>
    <property type="match status" value="1"/>
</dbReference>
<dbReference type="GO" id="GO:0015926">
    <property type="term" value="F:glucosidase activity"/>
    <property type="evidence" value="ECO:0007669"/>
    <property type="project" value="InterPro"/>
</dbReference>
<dbReference type="InterPro" id="IPR017853">
    <property type="entry name" value="GH"/>
</dbReference>
<dbReference type="GO" id="GO:0031218">
    <property type="term" value="F:arabinogalactan endo-1,4-beta-galactosidase activity"/>
    <property type="evidence" value="ECO:0007669"/>
    <property type="project" value="UniProtKB-EC"/>
</dbReference>
<dbReference type="RefSeq" id="WP_142453479.1">
    <property type="nucleotide sequence ID" value="NZ_FXTP01000003.1"/>
</dbReference>
<organism evidence="6 7">
    <name type="scientific">Gracilimonas mengyeensis</name>
    <dbReference type="NCBI Taxonomy" id="1302730"/>
    <lineage>
        <taxon>Bacteria</taxon>
        <taxon>Pseudomonadati</taxon>
        <taxon>Balneolota</taxon>
        <taxon>Balneolia</taxon>
        <taxon>Balneolales</taxon>
        <taxon>Balneolaceae</taxon>
        <taxon>Gracilimonas</taxon>
    </lineage>
</organism>
<dbReference type="NCBIfam" id="TIGR04183">
    <property type="entry name" value="Por_Secre_tail"/>
    <property type="match status" value="1"/>
</dbReference>
<keyword evidence="2 4" id="KW-0378">Hydrolase</keyword>
<dbReference type="PANTHER" id="PTHR34983">
    <property type="entry name" value="ARABINOGALACTAN ENDO-BETA-1,4-GALACTANASE A"/>
    <property type="match status" value="1"/>
</dbReference>
<accession>A0A521BSP1</accession>
<dbReference type="SUPFAM" id="SSF51445">
    <property type="entry name" value="(Trans)glycosidases"/>
    <property type="match status" value="1"/>
</dbReference>